<dbReference type="Pfam" id="PF09586">
    <property type="entry name" value="YfhO"/>
    <property type="match status" value="1"/>
</dbReference>
<dbReference type="PANTHER" id="PTHR38454">
    <property type="entry name" value="INTEGRAL MEMBRANE PROTEIN-RELATED"/>
    <property type="match status" value="1"/>
</dbReference>
<dbReference type="InterPro" id="IPR018580">
    <property type="entry name" value="Uncharacterised_YfhO"/>
</dbReference>
<keyword evidence="1" id="KW-0472">Membrane</keyword>
<accession>A0A0G1BGQ6</accession>
<sequence length="763" mass="86875">MKFLKNNSYIFLLILITVVFYWQFIFLGKLPIPADTIVGLYHPYRDAFAVSNPSGIAFKNYLVTDPVRQQYVWRKLAVNQMKSGHLPLRNPYSFAGTRLLANLQSAVFYPLNILFFLMPFPIAWSVSVLLSTFLAAFFMYLYLANLSLSKMASFLGSLIFAFSGYAIAWLEWNTILHTAAWIPLSLLSIDAIARRNIGKISGKYMFWLIFSLAVSFLAGHLQIFAYGILLAASYALFRLLQGRQKRARNLFILTLCFLIFIILSLPQLLPTLRFMAESYRSFDQAKLNEGFYLPWQHLIQFLIPDFFGNPATGNYSGIWNYGELVGYTGVLGILLALFSLFLMRNKTVRFFSIAAVVSLFFALPTPLALMFQRLNLPLISTSQPTRLIFIIDFSLAVLSSIAFNNLSETVFSGNKNKEKAELKKILFVLNSLAVLILGFWLSLLLPKIRGLNISANAVVSIRNLILPTGIFMVSYLFLMLLFYFKNRKTRFFYLAGLIVILCADLLRFGWKFTPFSNPAYLYPETNILRILTEDNSLFRVMALDRRILPPNFSAMHGLYDIAGYDPLYLKNFGQLASAWDRQKADISPAAFNRIVTPTTYDNFLADLLNVKYLLSFTPLAELNYSLIAKEGTTYLYKKSDFFPRSFLTAGAVRVYNDQQAINEMYKLGQGLRLTAVIQENLEITPLPLDPQETADIVSYRPWEIVIGSNTKYPRLLVLSEIYDPLLTASIDGHEITTLRVDLSLTGIVVPAGEHEIIFRQKLW</sequence>
<feature type="transmembrane region" description="Helical" evidence="1">
    <location>
        <begin position="425"/>
        <end position="444"/>
    </location>
</feature>
<feature type="transmembrane region" description="Helical" evidence="1">
    <location>
        <begin position="6"/>
        <end position="27"/>
    </location>
</feature>
<feature type="transmembrane region" description="Helical" evidence="1">
    <location>
        <begin position="324"/>
        <end position="343"/>
    </location>
</feature>
<name>A0A0G1BGQ6_9BACT</name>
<dbReference type="EMBL" id="LCDD01000036">
    <property type="protein sequence ID" value="KKS45511.1"/>
    <property type="molecule type" value="Genomic_DNA"/>
</dbReference>
<organism evidence="2 3">
    <name type="scientific">Candidatus Gottesmanbacteria bacterium GW2011_GWA2_42_18</name>
    <dbReference type="NCBI Taxonomy" id="1618442"/>
    <lineage>
        <taxon>Bacteria</taxon>
        <taxon>Candidatus Gottesmaniibacteriota</taxon>
    </lineage>
</organism>
<feature type="transmembrane region" description="Helical" evidence="1">
    <location>
        <begin position="200"/>
        <end position="217"/>
    </location>
</feature>
<dbReference type="Proteomes" id="UP000034320">
    <property type="component" value="Unassembled WGS sequence"/>
</dbReference>
<keyword evidence="1" id="KW-1133">Transmembrane helix</keyword>
<evidence type="ECO:0000256" key="1">
    <source>
        <dbReference type="SAM" id="Phobius"/>
    </source>
</evidence>
<comment type="caution">
    <text evidence="2">The sequence shown here is derived from an EMBL/GenBank/DDBJ whole genome shotgun (WGS) entry which is preliminary data.</text>
</comment>
<keyword evidence="1" id="KW-0812">Transmembrane</keyword>
<dbReference type="PANTHER" id="PTHR38454:SF1">
    <property type="entry name" value="INTEGRAL MEMBRANE PROTEIN"/>
    <property type="match status" value="1"/>
</dbReference>
<feature type="transmembrane region" description="Helical" evidence="1">
    <location>
        <begin position="383"/>
        <end position="404"/>
    </location>
</feature>
<evidence type="ECO:0000313" key="2">
    <source>
        <dbReference type="EMBL" id="KKS45511.1"/>
    </source>
</evidence>
<gene>
    <name evidence="2" type="ORF">UV09_C0036G0014</name>
</gene>
<reference evidence="2 3" key="1">
    <citation type="journal article" date="2015" name="Nature">
        <title>rRNA introns, odd ribosomes, and small enigmatic genomes across a large radiation of phyla.</title>
        <authorList>
            <person name="Brown C.T."/>
            <person name="Hug L.A."/>
            <person name="Thomas B.C."/>
            <person name="Sharon I."/>
            <person name="Castelle C.J."/>
            <person name="Singh A."/>
            <person name="Wilkins M.J."/>
            <person name="Williams K.H."/>
            <person name="Banfield J.F."/>
        </authorList>
    </citation>
    <scope>NUCLEOTIDE SEQUENCE [LARGE SCALE GENOMIC DNA]</scope>
</reference>
<proteinExistence type="predicted"/>
<feature type="transmembrane region" description="Helical" evidence="1">
    <location>
        <begin position="491"/>
        <end position="510"/>
    </location>
</feature>
<feature type="transmembrane region" description="Helical" evidence="1">
    <location>
        <begin position="350"/>
        <end position="371"/>
    </location>
</feature>
<evidence type="ECO:0008006" key="4">
    <source>
        <dbReference type="Google" id="ProtNLM"/>
    </source>
</evidence>
<feature type="transmembrane region" description="Helical" evidence="1">
    <location>
        <begin position="151"/>
        <end position="169"/>
    </location>
</feature>
<feature type="transmembrane region" description="Helical" evidence="1">
    <location>
        <begin position="124"/>
        <end position="144"/>
    </location>
</feature>
<feature type="transmembrane region" description="Helical" evidence="1">
    <location>
        <begin position="249"/>
        <end position="269"/>
    </location>
</feature>
<feature type="transmembrane region" description="Helical" evidence="1">
    <location>
        <begin position="464"/>
        <end position="484"/>
    </location>
</feature>
<protein>
    <recommendedName>
        <fullName evidence="4">YfhO family protein</fullName>
    </recommendedName>
</protein>
<evidence type="ECO:0000313" key="3">
    <source>
        <dbReference type="Proteomes" id="UP000034320"/>
    </source>
</evidence>
<dbReference type="AlphaFoldDB" id="A0A0G1BGQ6"/>